<keyword evidence="3" id="KW-1185">Reference proteome</keyword>
<protein>
    <submittedName>
        <fullName evidence="2">Uncharacterized protein</fullName>
    </submittedName>
</protein>
<evidence type="ECO:0000313" key="3">
    <source>
        <dbReference type="Proteomes" id="UP001152759"/>
    </source>
</evidence>
<organism evidence="2 3">
    <name type="scientific">Bemisia tabaci</name>
    <name type="common">Sweetpotato whitefly</name>
    <name type="synonym">Aleurodes tabaci</name>
    <dbReference type="NCBI Taxonomy" id="7038"/>
    <lineage>
        <taxon>Eukaryota</taxon>
        <taxon>Metazoa</taxon>
        <taxon>Ecdysozoa</taxon>
        <taxon>Arthropoda</taxon>
        <taxon>Hexapoda</taxon>
        <taxon>Insecta</taxon>
        <taxon>Pterygota</taxon>
        <taxon>Neoptera</taxon>
        <taxon>Paraneoptera</taxon>
        <taxon>Hemiptera</taxon>
        <taxon>Sternorrhyncha</taxon>
        <taxon>Aleyrodoidea</taxon>
        <taxon>Aleyrodidae</taxon>
        <taxon>Aleyrodinae</taxon>
        <taxon>Bemisia</taxon>
    </lineage>
</organism>
<reference evidence="2" key="1">
    <citation type="submission" date="2021-12" db="EMBL/GenBank/DDBJ databases">
        <authorList>
            <person name="King R."/>
        </authorList>
    </citation>
    <scope>NUCLEOTIDE SEQUENCE</scope>
</reference>
<feature type="compositionally biased region" description="Polar residues" evidence="1">
    <location>
        <begin position="92"/>
        <end position="106"/>
    </location>
</feature>
<evidence type="ECO:0000313" key="2">
    <source>
        <dbReference type="EMBL" id="CAH0384659.1"/>
    </source>
</evidence>
<sequence length="179" mass="20443">MMEDLIENRCRQLCRRKSSVRKGSALHLSDWLKGRLGAGGNMNDEPPSPEEEMEIWSRETLHARMKKLRAPNLTEILPRNESRMEDLEFSEYSRSASRCTINSQSQETEDDSDEGEDLPYQVLPSTFLKRYDTMSSLEKLDREQDSDEPAKTSGVVCYIISNNDNRTGSSDLVNPAHPD</sequence>
<feature type="compositionally biased region" description="Acidic residues" evidence="1">
    <location>
        <begin position="107"/>
        <end position="117"/>
    </location>
</feature>
<gene>
    <name evidence="2" type="ORF">BEMITA_LOCUS3960</name>
</gene>
<accession>A0A9P0F195</accession>
<dbReference type="AlphaFoldDB" id="A0A9P0F195"/>
<dbReference type="EMBL" id="OU963863">
    <property type="protein sequence ID" value="CAH0384659.1"/>
    <property type="molecule type" value="Genomic_DNA"/>
</dbReference>
<name>A0A9P0F195_BEMTA</name>
<evidence type="ECO:0000256" key="1">
    <source>
        <dbReference type="SAM" id="MobiDB-lite"/>
    </source>
</evidence>
<feature type="region of interest" description="Disordered" evidence="1">
    <location>
        <begin position="79"/>
        <end position="118"/>
    </location>
</feature>
<dbReference type="Proteomes" id="UP001152759">
    <property type="component" value="Chromosome 2"/>
</dbReference>
<proteinExistence type="predicted"/>